<dbReference type="Proteomes" id="UP000225821">
    <property type="component" value="Segment"/>
</dbReference>
<reference evidence="1 2" key="1">
    <citation type="submission" date="2016-03" db="EMBL/GenBank/DDBJ databases">
        <title>Characterisation of pf16 and phiPMW: Two novel phages infecting Pseudomonas putida PpG1.</title>
        <authorList>
            <person name="Magill D.J."/>
            <person name="Krylov V.N."/>
            <person name="Shaburova O.V."/>
            <person name="Allen C.C.R."/>
            <person name="McGrath J.W."/>
            <person name="Quinn J.P."/>
            <person name="Kulakov L.A."/>
        </authorList>
    </citation>
    <scope>NUCLEOTIDE SEQUENCE [LARGE SCALE GENOMIC DNA]</scope>
</reference>
<evidence type="ECO:0000313" key="2">
    <source>
        <dbReference type="Proteomes" id="UP000225821"/>
    </source>
</evidence>
<keyword evidence="2" id="KW-1185">Reference proteome</keyword>
<gene>
    <name evidence="1" type="ORF">pf16_225</name>
</gene>
<accession>A0A1S5R404</accession>
<name>A0A1S5R404_9CAUD</name>
<protein>
    <submittedName>
        <fullName evidence="1">Uncharacterized protein</fullName>
    </submittedName>
</protein>
<evidence type="ECO:0000313" key="1">
    <source>
        <dbReference type="EMBL" id="AND75148.1"/>
    </source>
</evidence>
<organism evidence="1 2">
    <name type="scientific">Pseudomonas phage pf16</name>
    <dbReference type="NCBI Taxonomy" id="1815630"/>
    <lineage>
        <taxon>Viruses</taxon>
        <taxon>Duplodnaviria</taxon>
        <taxon>Heunggongvirae</taxon>
        <taxon>Uroviricota</taxon>
        <taxon>Caudoviricetes</taxon>
        <taxon>Chakrabartyvirus</taxon>
        <taxon>Chakrabartyvirus pf16</taxon>
    </lineage>
</organism>
<proteinExistence type="predicted"/>
<dbReference type="EMBL" id="KU873925">
    <property type="protein sequence ID" value="AND75148.1"/>
    <property type="molecule type" value="Genomic_DNA"/>
</dbReference>
<sequence>MKPYRMKNYLLAQFNNDKQGHTTFHRYCVAVWNDYLSLCQAAMVEPQHPTIESFMRQAVDKNGGRVD</sequence>